<evidence type="ECO:0000256" key="2">
    <source>
        <dbReference type="SAM" id="SignalP"/>
    </source>
</evidence>
<feature type="chain" id="PRO_5008400458" evidence="2">
    <location>
        <begin position="17"/>
        <end position="234"/>
    </location>
</feature>
<name>A0A1A9WJP9_9MUSC</name>
<proteinExistence type="predicted"/>
<keyword evidence="4" id="KW-1185">Reference proteome</keyword>
<dbReference type="EnsemblMetazoa" id="GBRI022215-RA">
    <property type="protein sequence ID" value="GBRI022215-PA"/>
    <property type="gene ID" value="GBRI022215"/>
</dbReference>
<evidence type="ECO:0000313" key="4">
    <source>
        <dbReference type="Proteomes" id="UP000091820"/>
    </source>
</evidence>
<sequence>MELLLLLSQLIITVTNNNSSRRLKVEIMPYFVLDPLKDLKNRIHSVDSRRFPLYLTQQYFCRFLDDYITCPFEIAVDSSYQFTRSNYCDLQNPSTSFIVFNSAHFDIYGSYVFMVFIVLVFSTLYFNIYDIYYIMVLVWYYGLVLLHEETEQTCFVSTRSDARVRKIFMMAGKQRKFVITICCRETHILDSIVVSIPACHAGDRGSIPRRGMPKGTALKSYCRLITLRFNGIVM</sequence>
<dbReference type="VEuPathDB" id="VectorBase:GBRI022215"/>
<accession>A0A1A9WJP9</accession>
<feature type="signal peptide" evidence="2">
    <location>
        <begin position="1"/>
        <end position="16"/>
    </location>
</feature>
<evidence type="ECO:0000256" key="1">
    <source>
        <dbReference type="SAM" id="Phobius"/>
    </source>
</evidence>
<keyword evidence="1" id="KW-0472">Membrane</keyword>
<dbReference type="AlphaFoldDB" id="A0A1A9WJP9"/>
<protein>
    <submittedName>
        <fullName evidence="3">Uncharacterized protein</fullName>
    </submittedName>
</protein>
<feature type="transmembrane region" description="Helical" evidence="1">
    <location>
        <begin position="107"/>
        <end position="126"/>
    </location>
</feature>
<organism evidence="3 4">
    <name type="scientific">Glossina brevipalpis</name>
    <dbReference type="NCBI Taxonomy" id="37001"/>
    <lineage>
        <taxon>Eukaryota</taxon>
        <taxon>Metazoa</taxon>
        <taxon>Ecdysozoa</taxon>
        <taxon>Arthropoda</taxon>
        <taxon>Hexapoda</taxon>
        <taxon>Insecta</taxon>
        <taxon>Pterygota</taxon>
        <taxon>Neoptera</taxon>
        <taxon>Endopterygota</taxon>
        <taxon>Diptera</taxon>
        <taxon>Brachycera</taxon>
        <taxon>Muscomorpha</taxon>
        <taxon>Hippoboscoidea</taxon>
        <taxon>Glossinidae</taxon>
        <taxon>Glossina</taxon>
    </lineage>
</organism>
<keyword evidence="2" id="KW-0732">Signal</keyword>
<keyword evidence="1" id="KW-1133">Transmembrane helix</keyword>
<dbReference type="Proteomes" id="UP000091820">
    <property type="component" value="Unassembled WGS sequence"/>
</dbReference>
<keyword evidence="1" id="KW-0812">Transmembrane</keyword>
<reference evidence="4" key="1">
    <citation type="submission" date="2014-03" db="EMBL/GenBank/DDBJ databases">
        <authorList>
            <person name="Aksoy S."/>
            <person name="Warren W."/>
            <person name="Wilson R.K."/>
        </authorList>
    </citation>
    <scope>NUCLEOTIDE SEQUENCE [LARGE SCALE GENOMIC DNA]</scope>
    <source>
        <strain evidence="4">IAEA</strain>
    </source>
</reference>
<evidence type="ECO:0000313" key="3">
    <source>
        <dbReference type="EnsemblMetazoa" id="GBRI022215-PA"/>
    </source>
</evidence>
<reference evidence="3" key="2">
    <citation type="submission" date="2020-05" db="UniProtKB">
        <authorList>
            <consortium name="EnsemblMetazoa"/>
        </authorList>
    </citation>
    <scope>IDENTIFICATION</scope>
    <source>
        <strain evidence="3">IAEA</strain>
    </source>
</reference>